<gene>
    <name evidence="6" type="ORF">V3328_01260</name>
</gene>
<dbReference type="PROSITE" id="PS50893">
    <property type="entry name" value="ABC_TRANSPORTER_2"/>
    <property type="match status" value="1"/>
</dbReference>
<dbReference type="InterPro" id="IPR027417">
    <property type="entry name" value="P-loop_NTPase"/>
</dbReference>
<dbReference type="RefSeq" id="WP_340327823.1">
    <property type="nucleotide sequence ID" value="NZ_JAZHOF010000001.1"/>
</dbReference>
<protein>
    <submittedName>
        <fullName evidence="6">ABC transporter ATP-binding protein</fullName>
    </submittedName>
</protein>
<dbReference type="GO" id="GO:0005524">
    <property type="term" value="F:ATP binding"/>
    <property type="evidence" value="ECO:0007669"/>
    <property type="project" value="UniProtKB-KW"/>
</dbReference>
<keyword evidence="2" id="KW-0813">Transport</keyword>
<evidence type="ECO:0000256" key="1">
    <source>
        <dbReference type="ARBA" id="ARBA00005417"/>
    </source>
</evidence>
<dbReference type="AlphaFoldDB" id="A0AAW9RL29"/>
<evidence type="ECO:0000313" key="7">
    <source>
        <dbReference type="Proteomes" id="UP001378188"/>
    </source>
</evidence>
<dbReference type="Proteomes" id="UP001378188">
    <property type="component" value="Unassembled WGS sequence"/>
</dbReference>
<keyword evidence="7" id="KW-1185">Reference proteome</keyword>
<dbReference type="Gene3D" id="3.40.50.300">
    <property type="entry name" value="P-loop containing nucleotide triphosphate hydrolases"/>
    <property type="match status" value="1"/>
</dbReference>
<keyword evidence="4 6" id="KW-0067">ATP-binding</keyword>
<proteinExistence type="inferred from homology"/>
<evidence type="ECO:0000313" key="6">
    <source>
        <dbReference type="EMBL" id="MEJ8570084.1"/>
    </source>
</evidence>
<organism evidence="6 7">
    <name type="scientific">Microbaculum marinum</name>
    <dbReference type="NCBI Taxonomy" id="1764581"/>
    <lineage>
        <taxon>Bacteria</taxon>
        <taxon>Pseudomonadati</taxon>
        <taxon>Pseudomonadota</taxon>
        <taxon>Alphaproteobacteria</taxon>
        <taxon>Hyphomicrobiales</taxon>
        <taxon>Tepidamorphaceae</taxon>
        <taxon>Microbaculum</taxon>
    </lineage>
</organism>
<name>A0AAW9RL29_9HYPH</name>
<reference evidence="6 7" key="1">
    <citation type="submission" date="2024-02" db="EMBL/GenBank/DDBJ databases">
        <title>Genome analysis and characterization of Microbaculum marinisediminis sp. nov., isolated from marine sediment.</title>
        <authorList>
            <person name="Du Z.-J."/>
            <person name="Ye Y.-Q."/>
            <person name="Zhang Z.-R."/>
            <person name="Yuan S.-M."/>
            <person name="Zhang X.-Y."/>
        </authorList>
    </citation>
    <scope>NUCLEOTIDE SEQUENCE [LARGE SCALE GENOMIC DNA]</scope>
    <source>
        <strain evidence="6 7">SDUM1044001</strain>
    </source>
</reference>
<comment type="caution">
    <text evidence="6">The sequence shown here is derived from an EMBL/GenBank/DDBJ whole genome shotgun (WGS) entry which is preliminary data.</text>
</comment>
<dbReference type="EMBL" id="JAZHOF010000001">
    <property type="protein sequence ID" value="MEJ8570084.1"/>
    <property type="molecule type" value="Genomic_DNA"/>
</dbReference>
<accession>A0AAW9RL29</accession>
<dbReference type="SUPFAM" id="SSF52540">
    <property type="entry name" value="P-loop containing nucleoside triphosphate hydrolases"/>
    <property type="match status" value="1"/>
</dbReference>
<comment type="similarity">
    <text evidence="1">Belongs to the ABC transporter superfamily.</text>
</comment>
<dbReference type="InterPro" id="IPR003593">
    <property type="entry name" value="AAA+_ATPase"/>
</dbReference>
<dbReference type="CDD" id="cd03219">
    <property type="entry name" value="ABC_Mj1267_LivG_branched"/>
    <property type="match status" value="1"/>
</dbReference>
<dbReference type="GO" id="GO:0005886">
    <property type="term" value="C:plasma membrane"/>
    <property type="evidence" value="ECO:0007669"/>
    <property type="project" value="TreeGrafter"/>
</dbReference>
<dbReference type="GO" id="GO:0016887">
    <property type="term" value="F:ATP hydrolysis activity"/>
    <property type="evidence" value="ECO:0007669"/>
    <property type="project" value="InterPro"/>
</dbReference>
<dbReference type="PANTHER" id="PTHR45772:SF9">
    <property type="entry name" value="CONSERVED COMPONENT OF ABC TRANSPORTER FOR NATURAL AMINO ACIDS"/>
    <property type="match status" value="1"/>
</dbReference>
<keyword evidence="3" id="KW-0547">Nucleotide-binding</keyword>
<evidence type="ECO:0000256" key="3">
    <source>
        <dbReference type="ARBA" id="ARBA00022741"/>
    </source>
</evidence>
<sequence length="259" mass="27997">MPGFLDIDGVSKSFGGLKALDGCSFSVAPNRATCLVGPNGAGKTTLFDVITGLLRPTSGQVVFEGQPITRLDRREIVKRGIARTFQNLRIFDELTVVDNVIVCLADETGNNPATAILRPYFSNAVVRRKTEQAMDLLKIVGLDHKAGDLASQISFGQQKLLCVARVLATDSELLLLDEPTSGLSAKALDTMVEMIDRLRSLGKTLLVVEHNTQIVRRISDDVVFMHQGRVLACGDPDTVLADRKLIEIYFGGALGETAA</sequence>
<dbReference type="InterPro" id="IPR017871">
    <property type="entry name" value="ABC_transporter-like_CS"/>
</dbReference>
<dbReference type="SMART" id="SM00382">
    <property type="entry name" value="AAA"/>
    <property type="match status" value="1"/>
</dbReference>
<feature type="domain" description="ABC transporter" evidence="5">
    <location>
        <begin position="5"/>
        <end position="252"/>
    </location>
</feature>
<dbReference type="PANTHER" id="PTHR45772">
    <property type="entry name" value="CONSERVED COMPONENT OF ABC TRANSPORTER FOR NATURAL AMINO ACIDS-RELATED"/>
    <property type="match status" value="1"/>
</dbReference>
<dbReference type="InterPro" id="IPR051120">
    <property type="entry name" value="ABC_AA/LPS_Transport"/>
</dbReference>
<dbReference type="Pfam" id="PF00005">
    <property type="entry name" value="ABC_tran"/>
    <property type="match status" value="1"/>
</dbReference>
<evidence type="ECO:0000256" key="4">
    <source>
        <dbReference type="ARBA" id="ARBA00022840"/>
    </source>
</evidence>
<dbReference type="InterPro" id="IPR003439">
    <property type="entry name" value="ABC_transporter-like_ATP-bd"/>
</dbReference>
<evidence type="ECO:0000256" key="2">
    <source>
        <dbReference type="ARBA" id="ARBA00022448"/>
    </source>
</evidence>
<evidence type="ECO:0000259" key="5">
    <source>
        <dbReference type="PROSITE" id="PS50893"/>
    </source>
</evidence>
<dbReference type="PROSITE" id="PS00211">
    <property type="entry name" value="ABC_TRANSPORTER_1"/>
    <property type="match status" value="1"/>
</dbReference>